<evidence type="ECO:0000256" key="6">
    <source>
        <dbReference type="ARBA" id="ARBA00029440"/>
    </source>
</evidence>
<comment type="pathway">
    <text evidence="6">Amino-acid biosynthesis.</text>
</comment>
<sequence length="67" mass="7583">MNVPFVIKDNDDDLKKKFLAEAKEVGLVTLSGHRSVGGLRASLYNGMPLEGVQRLVEFMHKFYTENK</sequence>
<organism evidence="8">
    <name type="scientific">Perkinsus marinus (strain ATCC 50983 / TXsc)</name>
    <dbReference type="NCBI Taxonomy" id="423536"/>
    <lineage>
        <taxon>Eukaryota</taxon>
        <taxon>Sar</taxon>
        <taxon>Alveolata</taxon>
        <taxon>Perkinsozoa</taxon>
        <taxon>Perkinsea</taxon>
        <taxon>Perkinsida</taxon>
        <taxon>Perkinsidae</taxon>
        <taxon>Perkinsus</taxon>
    </lineage>
</organism>
<keyword evidence="8" id="KW-1185">Reference proteome</keyword>
<dbReference type="GO" id="GO:0006564">
    <property type="term" value="P:L-serine biosynthetic process"/>
    <property type="evidence" value="ECO:0007669"/>
    <property type="project" value="InterPro"/>
</dbReference>
<dbReference type="InterPro" id="IPR015422">
    <property type="entry name" value="PyrdxlP-dep_Trfase_small"/>
</dbReference>
<reference evidence="7 8" key="1">
    <citation type="submission" date="2008-07" db="EMBL/GenBank/DDBJ databases">
        <authorList>
            <person name="El-Sayed N."/>
            <person name="Caler E."/>
            <person name="Inman J."/>
            <person name="Amedeo P."/>
            <person name="Hass B."/>
            <person name="Wortman J."/>
        </authorList>
    </citation>
    <scope>NUCLEOTIDE SEQUENCE [LARGE SCALE GENOMIC DNA]</scope>
    <source>
        <strain evidence="8">ATCC 50983 / TXsc</strain>
    </source>
</reference>
<protein>
    <submittedName>
        <fullName evidence="7">Phosphoserine aminotransferase, putative</fullName>
    </submittedName>
</protein>
<dbReference type="PANTHER" id="PTHR43247">
    <property type="entry name" value="PHOSPHOSERINE AMINOTRANSFERASE"/>
    <property type="match status" value="1"/>
</dbReference>
<evidence type="ECO:0000256" key="4">
    <source>
        <dbReference type="ARBA" id="ARBA00022679"/>
    </source>
</evidence>
<evidence type="ECO:0000313" key="8">
    <source>
        <dbReference type="Proteomes" id="UP000007800"/>
    </source>
</evidence>
<evidence type="ECO:0000256" key="1">
    <source>
        <dbReference type="ARBA" id="ARBA00001933"/>
    </source>
</evidence>
<dbReference type="GeneID" id="9037218"/>
<proteinExistence type="predicted"/>
<keyword evidence="3" id="KW-0028">Amino-acid biosynthesis</keyword>
<dbReference type="AlphaFoldDB" id="C5LFP4"/>
<dbReference type="PANTHER" id="PTHR43247:SF1">
    <property type="entry name" value="PHOSPHOSERINE AMINOTRANSFERASE"/>
    <property type="match status" value="1"/>
</dbReference>
<evidence type="ECO:0000256" key="5">
    <source>
        <dbReference type="ARBA" id="ARBA00022898"/>
    </source>
</evidence>
<evidence type="ECO:0000256" key="3">
    <source>
        <dbReference type="ARBA" id="ARBA00022605"/>
    </source>
</evidence>
<dbReference type="RefSeq" id="XP_002772633.1">
    <property type="nucleotide sequence ID" value="XM_002772587.1"/>
</dbReference>
<gene>
    <name evidence="7" type="ORF">Pmar_PMAR013784</name>
</gene>
<dbReference type="GO" id="GO:0030170">
    <property type="term" value="F:pyridoxal phosphate binding"/>
    <property type="evidence" value="ECO:0007669"/>
    <property type="project" value="TreeGrafter"/>
</dbReference>
<comment type="cofactor">
    <cofactor evidence="1">
        <name>pyridoxal 5'-phosphate</name>
        <dbReference type="ChEBI" id="CHEBI:597326"/>
    </cofactor>
</comment>
<keyword evidence="4 7" id="KW-0808">Transferase</keyword>
<dbReference type="GO" id="GO:0005737">
    <property type="term" value="C:cytoplasm"/>
    <property type="evidence" value="ECO:0007669"/>
    <property type="project" value="TreeGrafter"/>
</dbReference>
<dbReference type="Gene3D" id="3.90.1150.10">
    <property type="entry name" value="Aspartate Aminotransferase, domain 1"/>
    <property type="match status" value="1"/>
</dbReference>
<dbReference type="SUPFAM" id="SSF53383">
    <property type="entry name" value="PLP-dependent transferases"/>
    <property type="match status" value="1"/>
</dbReference>
<dbReference type="InterPro" id="IPR015424">
    <property type="entry name" value="PyrdxlP-dep_Trfase"/>
</dbReference>
<dbReference type="Proteomes" id="UP000007800">
    <property type="component" value="Unassembled WGS sequence"/>
</dbReference>
<accession>C5LFP4</accession>
<dbReference type="GO" id="GO:0004648">
    <property type="term" value="F:O-phospho-L-serine:2-oxoglutarate aminotransferase activity"/>
    <property type="evidence" value="ECO:0007669"/>
    <property type="project" value="InterPro"/>
</dbReference>
<dbReference type="EMBL" id="GG681565">
    <property type="protein sequence ID" value="EER04449.1"/>
    <property type="molecule type" value="Genomic_DNA"/>
</dbReference>
<dbReference type="InterPro" id="IPR022278">
    <property type="entry name" value="Pser_aminoTfrase"/>
</dbReference>
<keyword evidence="2 7" id="KW-0032">Aminotransferase</keyword>
<keyword evidence="5" id="KW-0663">Pyridoxal phosphate</keyword>
<evidence type="ECO:0000313" key="7">
    <source>
        <dbReference type="EMBL" id="EER04449.1"/>
    </source>
</evidence>
<dbReference type="OrthoDB" id="1703350at2759"/>
<name>C5LFP4_PERM5</name>
<evidence type="ECO:0000256" key="2">
    <source>
        <dbReference type="ARBA" id="ARBA00022576"/>
    </source>
</evidence>
<dbReference type="InParanoid" id="C5LFP4"/>